<dbReference type="Proteomes" id="UP001530377">
    <property type="component" value="Unassembled WGS sequence"/>
</dbReference>
<accession>A0ABD3RVC0</accession>
<evidence type="ECO:0000313" key="3">
    <source>
        <dbReference type="Proteomes" id="UP001530377"/>
    </source>
</evidence>
<evidence type="ECO:0000256" key="1">
    <source>
        <dbReference type="SAM" id="MobiDB-lite"/>
    </source>
</evidence>
<feature type="region of interest" description="Disordered" evidence="1">
    <location>
        <begin position="43"/>
        <end position="63"/>
    </location>
</feature>
<feature type="compositionally biased region" description="Pro residues" evidence="1">
    <location>
        <begin position="50"/>
        <end position="60"/>
    </location>
</feature>
<reference evidence="2 3" key="1">
    <citation type="submission" date="2024-10" db="EMBL/GenBank/DDBJ databases">
        <title>Updated reference genomes for cyclostephanoid diatoms.</title>
        <authorList>
            <person name="Roberts W.R."/>
            <person name="Alverson A.J."/>
        </authorList>
    </citation>
    <scope>NUCLEOTIDE SEQUENCE [LARGE SCALE GENOMIC DNA]</scope>
    <source>
        <strain evidence="2 3">AJA228-03</strain>
    </source>
</reference>
<sequence length="418" mass="46316">MTNPTRALLLKVAKSITAEATLAMKDSAKAAAAAAVSASANAVSAQQPPSSTPPSTPPPYALLHHHKNPKLLQYRHPGSFSYLAHHISSAIDAVISLCLSQEARDRFLSLTTAPPEVDTEDDGRLVGSVINTRVLGQSDMGFLKSLTLYEELGNPLLQKNHKFNIREFLDGCGWALEQFHREKDALFPTLKKVIDATLEARQKALEHGVEDNEKSESEDISSELIERVRDIASNNPDSVNGRSSLQDMTTPETMNVILWELLAPIATFSMAKVQTVDCADKFRDYHDMMMVINDDTKVMNVALLSARVEEVYPPSPSAEQTMLQKKNDDPDAPLEDGSLIPHRQRICTEEEESKAQVITQLEVLYELQQSSVNNEGKTKTRTSLMVGKFEGCLDGDPNGDELRWKLASYRHAVEFFNI</sequence>
<feature type="region of interest" description="Disordered" evidence="1">
    <location>
        <begin position="312"/>
        <end position="338"/>
    </location>
</feature>
<organism evidence="2 3">
    <name type="scientific">Cyclostephanos tholiformis</name>
    <dbReference type="NCBI Taxonomy" id="382380"/>
    <lineage>
        <taxon>Eukaryota</taxon>
        <taxon>Sar</taxon>
        <taxon>Stramenopiles</taxon>
        <taxon>Ochrophyta</taxon>
        <taxon>Bacillariophyta</taxon>
        <taxon>Coscinodiscophyceae</taxon>
        <taxon>Thalassiosirophycidae</taxon>
        <taxon>Stephanodiscales</taxon>
        <taxon>Stephanodiscaceae</taxon>
        <taxon>Cyclostephanos</taxon>
    </lineage>
</organism>
<name>A0ABD3RVC0_9STRA</name>
<gene>
    <name evidence="2" type="ORF">ACHAXA_005504</name>
</gene>
<comment type="caution">
    <text evidence="2">The sequence shown here is derived from an EMBL/GenBank/DDBJ whole genome shotgun (WGS) entry which is preliminary data.</text>
</comment>
<keyword evidence="3" id="KW-1185">Reference proteome</keyword>
<dbReference type="EMBL" id="JALLPB020000162">
    <property type="protein sequence ID" value="KAL3816168.1"/>
    <property type="molecule type" value="Genomic_DNA"/>
</dbReference>
<evidence type="ECO:0000313" key="2">
    <source>
        <dbReference type="EMBL" id="KAL3816168.1"/>
    </source>
</evidence>
<dbReference type="AlphaFoldDB" id="A0ABD3RVC0"/>
<protein>
    <submittedName>
        <fullName evidence="2">Uncharacterized protein</fullName>
    </submittedName>
</protein>
<proteinExistence type="predicted"/>